<dbReference type="Pfam" id="PF08327">
    <property type="entry name" value="AHSA1"/>
    <property type="match status" value="1"/>
</dbReference>
<evidence type="ECO:0000313" key="4">
    <source>
        <dbReference type="Proteomes" id="UP000291189"/>
    </source>
</evidence>
<feature type="domain" description="Activator of Hsp90 ATPase homologue 1/2-like C-terminal" evidence="2">
    <location>
        <begin position="13"/>
        <end position="134"/>
    </location>
</feature>
<dbReference type="InterPro" id="IPR023393">
    <property type="entry name" value="START-like_dom_sf"/>
</dbReference>
<dbReference type="InterPro" id="IPR013538">
    <property type="entry name" value="ASHA1/2-like_C"/>
</dbReference>
<dbReference type="RefSeq" id="WP_129986525.1">
    <property type="nucleotide sequence ID" value="NZ_SDPU01000020.1"/>
</dbReference>
<protein>
    <recommendedName>
        <fullName evidence="2">Activator of Hsp90 ATPase homologue 1/2-like C-terminal domain-containing protein</fullName>
    </recommendedName>
</protein>
<dbReference type="AlphaFoldDB" id="A0A4V1Z203"/>
<organism evidence="3 4">
    <name type="scientific">Nocardioides iriomotensis</name>
    <dbReference type="NCBI Taxonomy" id="715784"/>
    <lineage>
        <taxon>Bacteria</taxon>
        <taxon>Bacillati</taxon>
        <taxon>Actinomycetota</taxon>
        <taxon>Actinomycetes</taxon>
        <taxon>Propionibacteriales</taxon>
        <taxon>Nocardioidaceae</taxon>
        <taxon>Nocardioides</taxon>
    </lineage>
</organism>
<reference evidence="3 4" key="1">
    <citation type="submission" date="2019-01" db="EMBL/GenBank/DDBJ databases">
        <title>Nocardioides guangzhouensis sp. nov., an actinobacterium isolated from soil.</title>
        <authorList>
            <person name="Fu Y."/>
            <person name="Cai Y."/>
            <person name="Lin Z."/>
            <person name="Chen P."/>
        </authorList>
    </citation>
    <scope>NUCLEOTIDE SEQUENCE [LARGE SCALE GENOMIC DNA]</scope>
    <source>
        <strain evidence="3 4">NBRC 105384</strain>
    </source>
</reference>
<comment type="caution">
    <text evidence="3">The sequence shown here is derived from an EMBL/GenBank/DDBJ whole genome shotgun (WGS) entry which is preliminary data.</text>
</comment>
<dbReference type="OrthoDB" id="9798201at2"/>
<evidence type="ECO:0000256" key="1">
    <source>
        <dbReference type="ARBA" id="ARBA00006817"/>
    </source>
</evidence>
<proteinExistence type="inferred from homology"/>
<evidence type="ECO:0000259" key="2">
    <source>
        <dbReference type="Pfam" id="PF08327"/>
    </source>
</evidence>
<dbReference type="EMBL" id="SDPU01000020">
    <property type="protein sequence ID" value="RYU12706.1"/>
    <property type="molecule type" value="Genomic_DNA"/>
</dbReference>
<dbReference type="SUPFAM" id="SSF55961">
    <property type="entry name" value="Bet v1-like"/>
    <property type="match status" value="1"/>
</dbReference>
<accession>A0A4V1Z203</accession>
<name>A0A4V1Z203_9ACTN</name>
<evidence type="ECO:0000313" key="3">
    <source>
        <dbReference type="EMBL" id="RYU12706.1"/>
    </source>
</evidence>
<sequence>MDPHRHVVALDVDAATAFEVFTERISEWWPEAYSPDPDAFDGVRIEPRVGGLVVMTDIHGDELVLGEVTAWDPGTTYAQTWTLTQDPDSPSSLTVRFADTDTGSEVVVEHGGWHEGNVAHRDKFGDWPLILERFAFVSGT</sequence>
<dbReference type="Proteomes" id="UP000291189">
    <property type="component" value="Unassembled WGS sequence"/>
</dbReference>
<gene>
    <name evidence="3" type="ORF">ETU37_06925</name>
</gene>
<comment type="similarity">
    <text evidence="1">Belongs to the AHA1 family.</text>
</comment>
<keyword evidence="4" id="KW-1185">Reference proteome</keyword>
<dbReference type="Gene3D" id="3.30.530.20">
    <property type="match status" value="1"/>
</dbReference>